<evidence type="ECO:0000313" key="3">
    <source>
        <dbReference type="EMBL" id="CAL1288749.1"/>
    </source>
</evidence>
<dbReference type="EMBL" id="CAXIEN010000237">
    <property type="protein sequence ID" value="CAL1288749.1"/>
    <property type="molecule type" value="Genomic_DNA"/>
</dbReference>
<evidence type="ECO:0000256" key="1">
    <source>
        <dbReference type="SAM" id="MobiDB-lite"/>
    </source>
</evidence>
<dbReference type="GO" id="GO:0003677">
    <property type="term" value="F:DNA binding"/>
    <property type="evidence" value="ECO:0007669"/>
    <property type="project" value="TreeGrafter"/>
</dbReference>
<dbReference type="InterPro" id="IPR003593">
    <property type="entry name" value="AAA+_ATPase"/>
</dbReference>
<keyword evidence="4" id="KW-1185">Reference proteome</keyword>
<dbReference type="Proteomes" id="UP001497382">
    <property type="component" value="Unassembled WGS sequence"/>
</dbReference>
<proteinExistence type="predicted"/>
<comment type="caution">
    <text evidence="3">The sequence shown here is derived from an EMBL/GenBank/DDBJ whole genome shotgun (WGS) entry which is preliminary data.</text>
</comment>
<dbReference type="InterPro" id="IPR003959">
    <property type="entry name" value="ATPase_AAA_core"/>
</dbReference>
<gene>
    <name evidence="3" type="ORF">LARSCL_LOCUS15522</name>
</gene>
<feature type="domain" description="AAA+ ATPase" evidence="2">
    <location>
        <begin position="947"/>
        <end position="1177"/>
    </location>
</feature>
<feature type="region of interest" description="Disordered" evidence="1">
    <location>
        <begin position="691"/>
        <end position="725"/>
    </location>
</feature>
<dbReference type="SMART" id="SM00382">
    <property type="entry name" value="AAA"/>
    <property type="match status" value="1"/>
</dbReference>
<dbReference type="PANTHER" id="PTHR23389">
    <property type="entry name" value="CHROMOSOME TRANSMISSION FIDELITY FACTOR 18"/>
    <property type="match status" value="1"/>
</dbReference>
<feature type="compositionally biased region" description="Basic and acidic residues" evidence="1">
    <location>
        <begin position="700"/>
        <end position="715"/>
    </location>
</feature>
<feature type="compositionally biased region" description="Basic residues" evidence="1">
    <location>
        <begin position="716"/>
        <end position="725"/>
    </location>
</feature>
<feature type="compositionally biased region" description="Polar residues" evidence="1">
    <location>
        <begin position="577"/>
        <end position="602"/>
    </location>
</feature>
<dbReference type="PANTHER" id="PTHR23389:SF21">
    <property type="entry name" value="ATPASE FAMILY AAA DOMAIN-CONTAINING PROTEIN 5"/>
    <property type="match status" value="1"/>
</dbReference>
<name>A0AAV2AZT4_9ARAC</name>
<protein>
    <recommendedName>
        <fullName evidence="2">AAA+ ATPase domain-containing protein</fullName>
    </recommendedName>
</protein>
<feature type="region of interest" description="Disordered" evidence="1">
    <location>
        <begin position="561"/>
        <end position="602"/>
    </location>
</feature>
<dbReference type="GO" id="GO:0005634">
    <property type="term" value="C:nucleus"/>
    <property type="evidence" value="ECO:0007669"/>
    <property type="project" value="TreeGrafter"/>
</dbReference>
<reference evidence="3 4" key="1">
    <citation type="submission" date="2024-04" db="EMBL/GenBank/DDBJ databases">
        <authorList>
            <person name="Rising A."/>
            <person name="Reimegard J."/>
            <person name="Sonavane S."/>
            <person name="Akerstrom W."/>
            <person name="Nylinder S."/>
            <person name="Hedman E."/>
            <person name="Kallberg Y."/>
        </authorList>
    </citation>
    <scope>NUCLEOTIDE SEQUENCE [LARGE SCALE GENOMIC DNA]</scope>
</reference>
<dbReference type="SUPFAM" id="SSF52540">
    <property type="entry name" value="P-loop containing nucleoside triphosphate hydrolases"/>
    <property type="match status" value="1"/>
</dbReference>
<dbReference type="GO" id="GO:0016887">
    <property type="term" value="F:ATP hydrolysis activity"/>
    <property type="evidence" value="ECO:0007669"/>
    <property type="project" value="InterPro"/>
</dbReference>
<dbReference type="GO" id="GO:0061860">
    <property type="term" value="F:DNA clamp unloader activity"/>
    <property type="evidence" value="ECO:0007669"/>
    <property type="project" value="TreeGrafter"/>
</dbReference>
<accession>A0AAV2AZT4</accession>
<feature type="region of interest" description="Disordered" evidence="1">
    <location>
        <begin position="920"/>
        <end position="951"/>
    </location>
</feature>
<dbReference type="InterPro" id="IPR027417">
    <property type="entry name" value="P-loop_NTPase"/>
</dbReference>
<dbReference type="Pfam" id="PF00004">
    <property type="entry name" value="AAA"/>
    <property type="match status" value="1"/>
</dbReference>
<evidence type="ECO:0000313" key="4">
    <source>
        <dbReference type="Proteomes" id="UP001497382"/>
    </source>
</evidence>
<sequence length="1528" mass="172670">MAELKVECVKLRSSARISNVKSYSENKEKLDEFLEMDEVFPKNQPPKKRGKLCTKKKSKLVPCGIPEDLTNDLRPKKRTRMSTKKKGYKLVPSEIPTKDTSPKRRAEMSVTNKDKLISCETPVGELKTNITSNAEKKFFPIFTSSPKLQIQQLMSPEKISINTEPEVEFAGKSSRNHNDVHKTEINGTECNEHVLLPVEKHKEVSDDLEEDSKVTSNITSAICINRILVKNEEVSETDQILIEPDNINTKNNPRQNSCKKVKETVITNGNCSNLINTPESDKLMPLKKKRRKKNVEGNIGRSDSLSKIKNECKILNKGDTCTTEKSKSPEINEMKVTKPTGALKLFPIFSDAFRLVKTSRSSPEAKENNKCVEQTKLSYETSDYMQIEQLSDTIADSEKTDLLSDDIRDSMQTEQQLDDITDGMQTEQQPDDITDGIQTEQLSVDITNDVSTEQLSNNIIDCVQTEQLPDVITDSVIAEKPLDGITDGEQTELLSNDIMDCVETKQLSNDLQATITECVQPEQPSIMKDNSPTTFHEPSNEIIVDKSMKVVDQNSVSIIHSVQSRRKRKRNKSDDSTAVSSMRVTRSQTTKSNSKTDHIATSLSGTKSDDAVTKKCDTVKKRLQQNKSKTDLLKLLPETRQCLKKKKKDNIDLKKNNPTKLFPLFSKSQIAVIEKKDISQSTSLVKNRMKNNAKTSNAHDSVDDLFEKNDTNDRKTKTKNNHKMKNNSKVLKKKHSDLETLERSDDSIIEVIDTDNFKVKEKIVKQSKSAGLESMNKTEILVDNNSSTLPKKKGNNVSSKTSDMYLSFPLITQCYALGKGFSSGVFKCFLQDDDVSSEINIPLWNKMVGLTDIKSINKIDTSSPTQNINEITKNEHVPETNNILWTDISNDYNLKEGVSESTISDLNLWLSQWKSKFTKNHKSKHNDSDDSIDSFSSDSNDSETEGLSNSIIIMGPPGCGKTSLVFSLANDHGFKVLEVNASSSRNGRNISHQLKEALESYHVENIKSVNVNFQNDTCEEYDDDDALSKSKKNKTGSKKGIADYLQKGKKSDEGETVKNKSTMKKFFQVKSVTKNSDENQKLKKTVSEQYQSTTACPNDSSFVSSSISTRTIILFDDIDVVFQEDEGLWSTIRNFLKISKKPVIFTVSRNLAVVKANLDSDIRVLYLKPMIEEVAVDKIKNQYKTYGRTNLNINMKLLVNNSSDVRRNLLHAQFWSQPCDLHSSIKSCEEVFSANTFFLGSLNFNAIDFIPLILKNKLSNCNSVISEYHKIGYDLLHSNLFTILNGTDASSIVRSWQSVTKRTGKHDCNSIEGLDTKHEFDIGESDLWKEACNIFELKKQRLQEGSSSKDLFIFSNVLEDFSFSDSLKGCFHKNMKWISQPERNRMWSLGLPACSEENEFCSKDSILDMVSLIQILGLQLAQIQYSSCPEFKTDDNRMLVLEHPFLNCFDGNEVKVDAQLESVASEFSASHMLNKTAFNLDYLSTLKIMCQEELLRRKKSGKRSNRFLHYFDSISLYIDKSQIEKCVE</sequence>
<dbReference type="GO" id="GO:0005524">
    <property type="term" value="F:ATP binding"/>
    <property type="evidence" value="ECO:0007669"/>
    <property type="project" value="InterPro"/>
</dbReference>
<evidence type="ECO:0000259" key="2">
    <source>
        <dbReference type="SMART" id="SM00382"/>
    </source>
</evidence>
<dbReference type="Gene3D" id="3.40.50.300">
    <property type="entry name" value="P-loop containing nucleotide triphosphate hydrolases"/>
    <property type="match status" value="1"/>
</dbReference>
<organism evidence="3 4">
    <name type="scientific">Larinioides sclopetarius</name>
    <dbReference type="NCBI Taxonomy" id="280406"/>
    <lineage>
        <taxon>Eukaryota</taxon>
        <taxon>Metazoa</taxon>
        <taxon>Ecdysozoa</taxon>
        <taxon>Arthropoda</taxon>
        <taxon>Chelicerata</taxon>
        <taxon>Arachnida</taxon>
        <taxon>Araneae</taxon>
        <taxon>Araneomorphae</taxon>
        <taxon>Entelegynae</taxon>
        <taxon>Araneoidea</taxon>
        <taxon>Araneidae</taxon>
        <taxon>Larinioides</taxon>
    </lineage>
</organism>
<dbReference type="CDD" id="cd00009">
    <property type="entry name" value="AAA"/>
    <property type="match status" value="1"/>
</dbReference>